<reference evidence="1" key="1">
    <citation type="submission" date="2023-11" db="EMBL/GenBank/DDBJ databases">
        <title>Genome assemblies of two species of porcelain crab, Petrolisthes cinctipes and Petrolisthes manimaculis (Anomura: Porcellanidae).</title>
        <authorList>
            <person name="Angst P."/>
        </authorList>
    </citation>
    <scope>NUCLEOTIDE SEQUENCE</scope>
    <source>
        <strain evidence="1">PB745_02</strain>
        <tissue evidence="1">Gill</tissue>
    </source>
</reference>
<name>A0AAE1NMI0_9EUCA</name>
<keyword evidence="2" id="KW-1185">Reference proteome</keyword>
<gene>
    <name evidence="1" type="ORF">Pmani_034457</name>
</gene>
<evidence type="ECO:0000313" key="1">
    <source>
        <dbReference type="EMBL" id="KAK4292800.1"/>
    </source>
</evidence>
<accession>A0AAE1NMI0</accession>
<protein>
    <submittedName>
        <fullName evidence="1">Uncharacterized protein</fullName>
    </submittedName>
</protein>
<dbReference type="AlphaFoldDB" id="A0AAE1NMI0"/>
<sequence length="77" mass="8791">MQLCVIITPNVRRQYTTLRHWYLTSASLASENCSPNPVYEGRVSGWPEQSTIEPELRTHFPVGMGEEDRGELAWVAK</sequence>
<dbReference type="Proteomes" id="UP001292094">
    <property type="component" value="Unassembled WGS sequence"/>
</dbReference>
<proteinExistence type="predicted"/>
<dbReference type="EMBL" id="JAWZYT010004725">
    <property type="protein sequence ID" value="KAK4292800.1"/>
    <property type="molecule type" value="Genomic_DNA"/>
</dbReference>
<organism evidence="1 2">
    <name type="scientific">Petrolisthes manimaculis</name>
    <dbReference type="NCBI Taxonomy" id="1843537"/>
    <lineage>
        <taxon>Eukaryota</taxon>
        <taxon>Metazoa</taxon>
        <taxon>Ecdysozoa</taxon>
        <taxon>Arthropoda</taxon>
        <taxon>Crustacea</taxon>
        <taxon>Multicrustacea</taxon>
        <taxon>Malacostraca</taxon>
        <taxon>Eumalacostraca</taxon>
        <taxon>Eucarida</taxon>
        <taxon>Decapoda</taxon>
        <taxon>Pleocyemata</taxon>
        <taxon>Anomura</taxon>
        <taxon>Galatheoidea</taxon>
        <taxon>Porcellanidae</taxon>
        <taxon>Petrolisthes</taxon>
    </lineage>
</organism>
<evidence type="ECO:0000313" key="2">
    <source>
        <dbReference type="Proteomes" id="UP001292094"/>
    </source>
</evidence>
<comment type="caution">
    <text evidence="1">The sequence shown here is derived from an EMBL/GenBank/DDBJ whole genome shotgun (WGS) entry which is preliminary data.</text>
</comment>